<dbReference type="KEGG" id="gai:IMCC3135_12730"/>
<dbReference type="AlphaFoldDB" id="A0A2Z2NZS9"/>
<dbReference type="OrthoDB" id="214452at2"/>
<protein>
    <recommendedName>
        <fullName evidence="1">Nitroreductase domain-containing protein</fullName>
    </recommendedName>
</protein>
<proteinExistence type="predicted"/>
<evidence type="ECO:0000313" key="3">
    <source>
        <dbReference type="Proteomes" id="UP000250079"/>
    </source>
</evidence>
<dbReference type="PANTHER" id="PTHR43821">
    <property type="entry name" value="NAD(P)H NITROREDUCTASE YDJA-RELATED"/>
    <property type="match status" value="1"/>
</dbReference>
<dbReference type="Gene3D" id="3.40.109.10">
    <property type="entry name" value="NADH Oxidase"/>
    <property type="match status" value="1"/>
</dbReference>
<dbReference type="GO" id="GO:0016491">
    <property type="term" value="F:oxidoreductase activity"/>
    <property type="evidence" value="ECO:0007669"/>
    <property type="project" value="InterPro"/>
</dbReference>
<dbReference type="InterPro" id="IPR029479">
    <property type="entry name" value="Nitroreductase"/>
</dbReference>
<gene>
    <name evidence="2" type="ORF">IMCC3135_12730</name>
</gene>
<dbReference type="EMBL" id="CP018632">
    <property type="protein sequence ID" value="ASJ72634.1"/>
    <property type="molecule type" value="Genomic_DNA"/>
</dbReference>
<dbReference type="InterPro" id="IPR000415">
    <property type="entry name" value="Nitroreductase-like"/>
</dbReference>
<dbReference type="SUPFAM" id="SSF55469">
    <property type="entry name" value="FMN-dependent nitroreductase-like"/>
    <property type="match status" value="1"/>
</dbReference>
<keyword evidence="3" id="KW-1185">Reference proteome</keyword>
<organism evidence="2 3">
    <name type="scientific">Granulosicoccus antarcticus IMCC3135</name>
    <dbReference type="NCBI Taxonomy" id="1192854"/>
    <lineage>
        <taxon>Bacteria</taxon>
        <taxon>Pseudomonadati</taxon>
        <taxon>Pseudomonadota</taxon>
        <taxon>Gammaproteobacteria</taxon>
        <taxon>Chromatiales</taxon>
        <taxon>Granulosicoccaceae</taxon>
        <taxon>Granulosicoccus</taxon>
    </lineage>
</organism>
<dbReference type="InterPro" id="IPR052530">
    <property type="entry name" value="NAD(P)H_nitroreductase"/>
</dbReference>
<accession>A0A2Z2NZS9</accession>
<sequence>MQASESGNAQAEVEAVDRVIRARKTSKLMLEPDNKGESAVVWTEEQAKALRTMVEGAAWAPFHKRADEQVHRQGVLDSVVPWRFHVLEPAACRSLMQFLQRQSDNQPDSKWSRAWQSKIKNMLAACGALVQATWLPDPGAEGQSPELSANNIEHIAASGAAIQNLLLAAEARGWSSYWSSGGILRDEEVFDHLGIGRNEVLLGSLFLAPAVVTDSKLIPGGLRDQRGPVEGWARWVTLAD</sequence>
<feature type="domain" description="Nitroreductase" evidence="1">
    <location>
        <begin position="49"/>
        <end position="203"/>
    </location>
</feature>
<dbReference type="Proteomes" id="UP000250079">
    <property type="component" value="Chromosome"/>
</dbReference>
<dbReference type="PANTHER" id="PTHR43821:SF1">
    <property type="entry name" value="NAD(P)H NITROREDUCTASE YDJA-RELATED"/>
    <property type="match status" value="1"/>
</dbReference>
<dbReference type="Pfam" id="PF00881">
    <property type="entry name" value="Nitroreductase"/>
    <property type="match status" value="1"/>
</dbReference>
<evidence type="ECO:0000313" key="2">
    <source>
        <dbReference type="EMBL" id="ASJ72634.1"/>
    </source>
</evidence>
<evidence type="ECO:0000259" key="1">
    <source>
        <dbReference type="Pfam" id="PF00881"/>
    </source>
</evidence>
<name>A0A2Z2NZS9_9GAMM</name>
<reference evidence="2 3" key="1">
    <citation type="submission" date="2016-12" db="EMBL/GenBank/DDBJ databases">
        <authorList>
            <person name="Song W.-J."/>
            <person name="Kurnit D.M."/>
        </authorList>
    </citation>
    <scope>NUCLEOTIDE SEQUENCE [LARGE SCALE GENOMIC DNA]</scope>
    <source>
        <strain evidence="2 3">IMCC3135</strain>
    </source>
</reference>
<dbReference type="RefSeq" id="WP_088917930.1">
    <property type="nucleotide sequence ID" value="NZ_CP018632.1"/>
</dbReference>